<evidence type="ECO:0000313" key="3">
    <source>
        <dbReference type="EMBL" id="MBK1880056.1"/>
    </source>
</evidence>
<reference evidence="3" key="1">
    <citation type="submission" date="2021-01" db="EMBL/GenBank/DDBJ databases">
        <title>Modified the classification status of verrucomicrobia.</title>
        <authorList>
            <person name="Feng X."/>
        </authorList>
    </citation>
    <scope>NUCLEOTIDE SEQUENCE</scope>
    <source>
        <strain evidence="3">KCTC 13126</strain>
    </source>
</reference>
<dbReference type="Proteomes" id="UP000617628">
    <property type="component" value="Unassembled WGS sequence"/>
</dbReference>
<protein>
    <submittedName>
        <fullName evidence="3">CRTAC1 family protein</fullName>
    </submittedName>
</protein>
<dbReference type="PANTHER" id="PTHR16026">
    <property type="entry name" value="CARTILAGE ACIDIC PROTEIN 1"/>
    <property type="match status" value="1"/>
</dbReference>
<dbReference type="InterPro" id="IPR028994">
    <property type="entry name" value="Integrin_alpha_N"/>
</dbReference>
<comment type="caution">
    <text evidence="3">The sequence shown here is derived from an EMBL/GenBank/DDBJ whole genome shotgun (WGS) entry which is preliminary data.</text>
</comment>
<dbReference type="EMBL" id="JAENIL010000069">
    <property type="protein sequence ID" value="MBK1880056.1"/>
    <property type="molecule type" value="Genomic_DNA"/>
</dbReference>
<sequence length="616" mass="67190">MKRIQIPLLSALAVVLSIPSLQAEPDSVPTGFVTAGKDFPTSDKNLRKWETPIVADLDQDGWVDMVLNEHGYAIQIVWNEKGRYAKPWDLMMGDSHGVTIGDYDQDGLYELVVSRGGGSGSNARNSVIYKVGKDRSFERMPEFDEPLAYMRGRTVKLLDGDNDGDLDLLNFAFPSREKNGASENYIYKNNGEGGLVLESTLPYTRRNGQKVLITDFDNDGTDDLILYGEGAIRAFRGNGDLTYVEVGKTVFKGKIQGVTGAVEIDYDNDGDFDIFLTRGHEIESGATFYDPETQVWGFKAVRENVWFEDVAIGDVMRLENFQSPWPNMKIFTGEPAHSYTFEGETHSGKDIRFVNSDTLGWPDHLNNKGLYLGFVGNEKWRFVAQAGSPMTGVVHGVKGLPASLGEDGPSDVLLENRGGKFVDVSEKVGLGIPGHSNGVATGDFDNNGFEDLIVIRRGNLVTKNESVLWLNQGDGTFKKASAHGVVSPELGAIGFGAEAYDYNKDGKVDVLLGNERGKWHLFKNQKLAKGNYLLVDLGAPAKGKASSLGALVSIEAGKAKQVKRAGSDGAPYARSFDRFVHFGLGDYEGPVSVTVLLSNGETFEKTVGSVNSVLSF</sequence>
<accession>A0A934VNK8</accession>
<evidence type="ECO:0000313" key="4">
    <source>
        <dbReference type="Proteomes" id="UP000617628"/>
    </source>
</evidence>
<dbReference type="Gene3D" id="2.130.10.130">
    <property type="entry name" value="Integrin alpha, N-terminal"/>
    <property type="match status" value="2"/>
</dbReference>
<dbReference type="RefSeq" id="WP_200358582.1">
    <property type="nucleotide sequence ID" value="NZ_JAENIL010000069.1"/>
</dbReference>
<dbReference type="AlphaFoldDB" id="A0A934VNK8"/>
<dbReference type="SUPFAM" id="SSF69318">
    <property type="entry name" value="Integrin alpha N-terminal domain"/>
    <property type="match status" value="1"/>
</dbReference>
<keyword evidence="1 2" id="KW-0732">Signal</keyword>
<proteinExistence type="predicted"/>
<evidence type="ECO:0000256" key="2">
    <source>
        <dbReference type="SAM" id="SignalP"/>
    </source>
</evidence>
<feature type="chain" id="PRO_5037128774" evidence="2">
    <location>
        <begin position="24"/>
        <end position="616"/>
    </location>
</feature>
<dbReference type="PANTHER" id="PTHR16026:SF0">
    <property type="entry name" value="CARTILAGE ACIDIC PROTEIN 1"/>
    <property type="match status" value="1"/>
</dbReference>
<dbReference type="InterPro" id="IPR013517">
    <property type="entry name" value="FG-GAP"/>
</dbReference>
<gene>
    <name evidence="3" type="ORF">JIN87_24440</name>
</gene>
<name>A0A934VNK8_9BACT</name>
<dbReference type="Pfam" id="PF13517">
    <property type="entry name" value="FG-GAP_3"/>
    <property type="match status" value="3"/>
</dbReference>
<keyword evidence="4" id="KW-1185">Reference proteome</keyword>
<dbReference type="InterPro" id="IPR027039">
    <property type="entry name" value="Crtac1"/>
</dbReference>
<organism evidence="3 4">
    <name type="scientific">Pelagicoccus mobilis</name>
    <dbReference type="NCBI Taxonomy" id="415221"/>
    <lineage>
        <taxon>Bacteria</taxon>
        <taxon>Pseudomonadati</taxon>
        <taxon>Verrucomicrobiota</taxon>
        <taxon>Opitutia</taxon>
        <taxon>Puniceicoccales</taxon>
        <taxon>Pelagicoccaceae</taxon>
        <taxon>Pelagicoccus</taxon>
    </lineage>
</organism>
<feature type="signal peptide" evidence="2">
    <location>
        <begin position="1"/>
        <end position="23"/>
    </location>
</feature>
<evidence type="ECO:0000256" key="1">
    <source>
        <dbReference type="ARBA" id="ARBA00022729"/>
    </source>
</evidence>